<gene>
    <name evidence="6" type="ORF">FOF46_07385</name>
</gene>
<dbReference type="RefSeq" id="WP_143916006.1">
    <property type="nucleotide sequence ID" value="NZ_CANLFO010000001.1"/>
</dbReference>
<comment type="caution">
    <text evidence="6">The sequence shown here is derived from an EMBL/GenBank/DDBJ whole genome shotgun (WGS) entry which is preliminary data.</text>
</comment>
<name>A0A554VN97_9FLAO</name>
<accession>A0A554VN97</accession>
<dbReference type="InterPro" id="IPR013785">
    <property type="entry name" value="Aldolase_TIM"/>
</dbReference>
<evidence type="ECO:0000313" key="7">
    <source>
        <dbReference type="Proteomes" id="UP000318833"/>
    </source>
</evidence>
<evidence type="ECO:0000256" key="2">
    <source>
        <dbReference type="ARBA" id="ARBA00006906"/>
    </source>
</evidence>
<comment type="pathway">
    <text evidence="1">Carbohydrate acid metabolism.</text>
</comment>
<dbReference type="PANTHER" id="PTHR30246">
    <property type="entry name" value="2-KETO-3-DEOXY-6-PHOSPHOGLUCONATE ALDOLASE"/>
    <property type="match status" value="1"/>
</dbReference>
<reference evidence="6 7" key="1">
    <citation type="submission" date="2019-07" db="EMBL/GenBank/DDBJ databases">
        <title>The draft genome sequence of Aquimarina algiphila M91.</title>
        <authorList>
            <person name="Meng X."/>
        </authorList>
    </citation>
    <scope>NUCLEOTIDE SEQUENCE [LARGE SCALE GENOMIC DNA]</scope>
    <source>
        <strain evidence="6 7">M91</strain>
    </source>
</reference>
<dbReference type="SUPFAM" id="SSF51569">
    <property type="entry name" value="Aldolase"/>
    <property type="match status" value="1"/>
</dbReference>
<dbReference type="EMBL" id="VLNR01000011">
    <property type="protein sequence ID" value="TSE09830.1"/>
    <property type="molecule type" value="Genomic_DNA"/>
</dbReference>
<keyword evidence="5" id="KW-0119">Carbohydrate metabolism</keyword>
<protein>
    <submittedName>
        <fullName evidence="6">Bifunctional 4-hydroxy-2-oxoglutarate aldolase/2-dehydro-3-deoxy-phosphogluconate aldolase</fullName>
    </submittedName>
</protein>
<evidence type="ECO:0000256" key="5">
    <source>
        <dbReference type="ARBA" id="ARBA00023277"/>
    </source>
</evidence>
<dbReference type="GO" id="GO:0016829">
    <property type="term" value="F:lyase activity"/>
    <property type="evidence" value="ECO:0007669"/>
    <property type="project" value="UniProtKB-KW"/>
</dbReference>
<dbReference type="Pfam" id="PF01081">
    <property type="entry name" value="Aldolase"/>
    <property type="match status" value="1"/>
</dbReference>
<sequence length="228" mass="24910">MSQYTRIETIQVMGSTKIIPLFYNKDISIVKKIIKACYDGGARVFEFTNRGDHAHEIFSELIKWVNKELPGMILGIGSIVDAGTASLFMQNGANFIVSPVLNSDMAKVCNRRKIAWIPGCGTLSEISYAEELGAEVVKIFPASQIGGPGFIKGVKAPCPWTNIMPSGGVTTEESNIREWFNAGAYCVGIGSNLMIKDENGNFDYPTITKLTKNAMLIANKSLYPSNNL</sequence>
<dbReference type="AlphaFoldDB" id="A0A554VN97"/>
<comment type="subunit">
    <text evidence="3">Homotrimer.</text>
</comment>
<evidence type="ECO:0000313" key="6">
    <source>
        <dbReference type="EMBL" id="TSE09830.1"/>
    </source>
</evidence>
<proteinExistence type="inferred from homology"/>
<evidence type="ECO:0000256" key="1">
    <source>
        <dbReference type="ARBA" id="ARBA00004761"/>
    </source>
</evidence>
<dbReference type="Gene3D" id="3.20.20.70">
    <property type="entry name" value="Aldolase class I"/>
    <property type="match status" value="1"/>
</dbReference>
<dbReference type="Proteomes" id="UP000318833">
    <property type="component" value="Unassembled WGS sequence"/>
</dbReference>
<organism evidence="6 7">
    <name type="scientific">Aquimarina algiphila</name>
    <dbReference type="NCBI Taxonomy" id="2047982"/>
    <lineage>
        <taxon>Bacteria</taxon>
        <taxon>Pseudomonadati</taxon>
        <taxon>Bacteroidota</taxon>
        <taxon>Flavobacteriia</taxon>
        <taxon>Flavobacteriales</taxon>
        <taxon>Flavobacteriaceae</taxon>
        <taxon>Aquimarina</taxon>
    </lineage>
</organism>
<dbReference type="InterPro" id="IPR000887">
    <property type="entry name" value="Aldlse_KDPG_KHG"/>
</dbReference>
<evidence type="ECO:0000256" key="3">
    <source>
        <dbReference type="ARBA" id="ARBA00011233"/>
    </source>
</evidence>
<keyword evidence="7" id="KW-1185">Reference proteome</keyword>
<dbReference type="CDD" id="cd00452">
    <property type="entry name" value="KDPG_aldolase"/>
    <property type="match status" value="1"/>
</dbReference>
<comment type="similarity">
    <text evidence="2">Belongs to the KHG/KDPG aldolase family.</text>
</comment>
<dbReference type="NCBIfam" id="NF005499">
    <property type="entry name" value="PRK07114.1"/>
    <property type="match status" value="1"/>
</dbReference>
<dbReference type="PANTHER" id="PTHR30246:SF1">
    <property type="entry name" value="2-DEHYDRO-3-DEOXY-6-PHOSPHOGALACTONATE ALDOLASE-RELATED"/>
    <property type="match status" value="1"/>
</dbReference>
<dbReference type="OrthoDB" id="9802667at2"/>
<keyword evidence="4" id="KW-0456">Lyase</keyword>
<evidence type="ECO:0000256" key="4">
    <source>
        <dbReference type="ARBA" id="ARBA00023239"/>
    </source>
</evidence>